<dbReference type="Pfam" id="PF01740">
    <property type="entry name" value="STAS"/>
    <property type="match status" value="1"/>
</dbReference>
<dbReference type="OrthoDB" id="3481860at2"/>
<evidence type="ECO:0000313" key="4">
    <source>
        <dbReference type="EMBL" id="TWF83296.1"/>
    </source>
</evidence>
<dbReference type="PROSITE" id="PS50801">
    <property type="entry name" value="STAS"/>
    <property type="match status" value="1"/>
</dbReference>
<protein>
    <recommendedName>
        <fullName evidence="2">Anti-sigma factor antagonist</fullName>
    </recommendedName>
</protein>
<feature type="domain" description="STAS" evidence="3">
    <location>
        <begin position="4"/>
        <end position="113"/>
    </location>
</feature>
<dbReference type="PANTHER" id="PTHR33495:SF2">
    <property type="entry name" value="ANTI-SIGMA FACTOR ANTAGONIST TM_1081-RELATED"/>
    <property type="match status" value="1"/>
</dbReference>
<dbReference type="Gene3D" id="3.30.750.24">
    <property type="entry name" value="STAS domain"/>
    <property type="match status" value="1"/>
</dbReference>
<dbReference type="SUPFAM" id="SSF52091">
    <property type="entry name" value="SpoIIaa-like"/>
    <property type="match status" value="1"/>
</dbReference>
<name>A0A561T863_9ACTN</name>
<dbReference type="GO" id="GO:0043856">
    <property type="term" value="F:anti-sigma factor antagonist activity"/>
    <property type="evidence" value="ECO:0007669"/>
    <property type="project" value="InterPro"/>
</dbReference>
<organism evidence="4 5">
    <name type="scientific">Streptomyces capillispiralis</name>
    <dbReference type="NCBI Taxonomy" id="68182"/>
    <lineage>
        <taxon>Bacteria</taxon>
        <taxon>Bacillati</taxon>
        <taxon>Actinomycetota</taxon>
        <taxon>Actinomycetes</taxon>
        <taxon>Kitasatosporales</taxon>
        <taxon>Streptomycetaceae</taxon>
        <taxon>Streptomyces</taxon>
    </lineage>
</organism>
<dbReference type="EMBL" id="VIWV01000001">
    <property type="protein sequence ID" value="TWF83296.1"/>
    <property type="molecule type" value="Genomic_DNA"/>
</dbReference>
<dbReference type="NCBIfam" id="TIGR00377">
    <property type="entry name" value="ant_ant_sig"/>
    <property type="match status" value="1"/>
</dbReference>
<dbReference type="InterPro" id="IPR003658">
    <property type="entry name" value="Anti-sigma_ant"/>
</dbReference>
<keyword evidence="5" id="KW-1185">Reference proteome</keyword>
<reference evidence="4 5" key="1">
    <citation type="submission" date="2019-06" db="EMBL/GenBank/DDBJ databases">
        <title>Sequencing the genomes of 1000 actinobacteria strains.</title>
        <authorList>
            <person name="Klenk H.-P."/>
        </authorList>
    </citation>
    <scope>NUCLEOTIDE SEQUENCE [LARGE SCALE GENOMIC DNA]</scope>
    <source>
        <strain evidence="4 5">DSM 41695</strain>
    </source>
</reference>
<accession>A0A561T863</accession>
<dbReference type="PANTHER" id="PTHR33495">
    <property type="entry name" value="ANTI-SIGMA FACTOR ANTAGONIST TM_1081-RELATED-RELATED"/>
    <property type="match status" value="1"/>
</dbReference>
<dbReference type="AlphaFoldDB" id="A0A561T863"/>
<proteinExistence type="inferred from homology"/>
<dbReference type="CDD" id="cd07043">
    <property type="entry name" value="STAS_anti-anti-sigma_factors"/>
    <property type="match status" value="1"/>
</dbReference>
<comment type="caution">
    <text evidence="4">The sequence shown here is derived from an EMBL/GenBank/DDBJ whole genome shotgun (WGS) entry which is preliminary data.</text>
</comment>
<evidence type="ECO:0000259" key="3">
    <source>
        <dbReference type="PROSITE" id="PS50801"/>
    </source>
</evidence>
<dbReference type="InterPro" id="IPR002645">
    <property type="entry name" value="STAS_dom"/>
</dbReference>
<dbReference type="RefSeq" id="WP_145865571.1">
    <property type="nucleotide sequence ID" value="NZ_BNCE01000013.1"/>
</dbReference>
<dbReference type="Proteomes" id="UP000316603">
    <property type="component" value="Unassembled WGS sequence"/>
</dbReference>
<gene>
    <name evidence="4" type="ORF">FHX78_11221</name>
</gene>
<dbReference type="InterPro" id="IPR036513">
    <property type="entry name" value="STAS_dom_sf"/>
</dbReference>
<evidence type="ECO:0000256" key="2">
    <source>
        <dbReference type="RuleBase" id="RU003749"/>
    </source>
</evidence>
<evidence type="ECO:0000313" key="5">
    <source>
        <dbReference type="Proteomes" id="UP000316603"/>
    </source>
</evidence>
<evidence type="ECO:0000256" key="1">
    <source>
        <dbReference type="ARBA" id="ARBA00009013"/>
    </source>
</evidence>
<comment type="similarity">
    <text evidence="1 2">Belongs to the anti-sigma-factor antagonist family.</text>
</comment>
<sequence length="113" mass="11912">MKPLTITTSHAPVGLVLAVSGDLDHTNAQQLRHSGQEAAAVAPGRLLEVNLNDLAFCDSSGITALIAVRNHVVSAGGEVVLVAVPANMRRLLHLTGLDQVFDIRDTVSPLTDR</sequence>